<proteinExistence type="predicted"/>
<evidence type="ECO:0000313" key="1">
    <source>
        <dbReference type="EMBL" id="KAE8352757.1"/>
    </source>
</evidence>
<organism evidence="1 2">
    <name type="scientific">Aspergillus coremiiformis</name>
    <dbReference type="NCBI Taxonomy" id="138285"/>
    <lineage>
        <taxon>Eukaryota</taxon>
        <taxon>Fungi</taxon>
        <taxon>Dikarya</taxon>
        <taxon>Ascomycota</taxon>
        <taxon>Pezizomycotina</taxon>
        <taxon>Eurotiomycetes</taxon>
        <taxon>Eurotiomycetidae</taxon>
        <taxon>Eurotiales</taxon>
        <taxon>Aspergillaceae</taxon>
        <taxon>Aspergillus</taxon>
        <taxon>Aspergillus subgen. Circumdati</taxon>
    </lineage>
</organism>
<dbReference type="Proteomes" id="UP000327118">
    <property type="component" value="Unassembled WGS sequence"/>
</dbReference>
<sequence>MAQPFIGRLFRGQSTSTLRQSTGTLTQTRSYASKKVIPTFSPTSSPELDKSLNHFREELFVPFALGTQQRKLMFGKKYAERLEQEPINVSIGKNDEAFQLRHMDAQARPTKQEAFDVLSLMLTTKDRQNIVPFLSGIRMSRRIISSDRWQWLMRKAGQADALGIILEAAKQSKRTGLRLNDVDIVKRLFFELHRYAQRGAFKDPQVSKAFGLAKQFVALMEAPEHIEYNRELDPKRKPFVIGTLLELSAARAVNELGRNDVDGQVRAYALRLLDCWALGNFRSEATNWYEIDHMLQENVPIYNGMKLALQVNNISNDKSVASGLRSRVKELGTLIAKHTEAAPTRVLQRPTLGLEQSKLLHQG</sequence>
<dbReference type="EMBL" id="ML739119">
    <property type="protein sequence ID" value="KAE8352757.1"/>
    <property type="molecule type" value="Genomic_DNA"/>
</dbReference>
<gene>
    <name evidence="1" type="ORF">BDV28DRAFT_120455</name>
</gene>
<protein>
    <submittedName>
        <fullName evidence="1">Uncharacterized protein</fullName>
    </submittedName>
</protein>
<accession>A0A5N6Z509</accession>
<dbReference type="OrthoDB" id="5405126at2759"/>
<name>A0A5N6Z509_9EURO</name>
<dbReference type="AlphaFoldDB" id="A0A5N6Z509"/>
<keyword evidence="2" id="KW-1185">Reference proteome</keyword>
<reference evidence="2" key="1">
    <citation type="submission" date="2019-04" db="EMBL/GenBank/DDBJ databases">
        <title>Friends and foes A comparative genomics studyof 23 Aspergillus species from section Flavi.</title>
        <authorList>
            <consortium name="DOE Joint Genome Institute"/>
            <person name="Kjaerbolling I."/>
            <person name="Vesth T."/>
            <person name="Frisvad J.C."/>
            <person name="Nybo J.L."/>
            <person name="Theobald S."/>
            <person name="Kildgaard S."/>
            <person name="Isbrandt T."/>
            <person name="Kuo A."/>
            <person name="Sato A."/>
            <person name="Lyhne E.K."/>
            <person name="Kogle M.E."/>
            <person name="Wiebenga A."/>
            <person name="Kun R.S."/>
            <person name="Lubbers R.J."/>
            <person name="Makela M.R."/>
            <person name="Barry K."/>
            <person name="Chovatia M."/>
            <person name="Clum A."/>
            <person name="Daum C."/>
            <person name="Haridas S."/>
            <person name="He G."/>
            <person name="LaButti K."/>
            <person name="Lipzen A."/>
            <person name="Mondo S."/>
            <person name="Riley R."/>
            <person name="Salamov A."/>
            <person name="Simmons B.A."/>
            <person name="Magnuson J.K."/>
            <person name="Henrissat B."/>
            <person name="Mortensen U.H."/>
            <person name="Larsen T.O."/>
            <person name="Devries R.P."/>
            <person name="Grigoriev I.V."/>
            <person name="Machida M."/>
            <person name="Baker S.E."/>
            <person name="Andersen M.R."/>
        </authorList>
    </citation>
    <scope>NUCLEOTIDE SEQUENCE [LARGE SCALE GENOMIC DNA]</scope>
    <source>
        <strain evidence="2">CBS 553.77</strain>
    </source>
</reference>
<evidence type="ECO:0000313" key="2">
    <source>
        <dbReference type="Proteomes" id="UP000327118"/>
    </source>
</evidence>